<feature type="domain" description="HTH lysR-type" evidence="5">
    <location>
        <begin position="12"/>
        <end position="69"/>
    </location>
</feature>
<dbReference type="Gene3D" id="1.10.10.10">
    <property type="entry name" value="Winged helix-like DNA-binding domain superfamily/Winged helix DNA-binding domain"/>
    <property type="match status" value="1"/>
</dbReference>
<dbReference type="Pfam" id="PF03466">
    <property type="entry name" value="LysR_substrate"/>
    <property type="match status" value="1"/>
</dbReference>
<dbReference type="EMBL" id="JNFP01000042">
    <property type="protein sequence ID" value="KIA61611.1"/>
    <property type="molecule type" value="Genomic_DNA"/>
</dbReference>
<keyword evidence="7" id="KW-1185">Reference proteome</keyword>
<keyword evidence="3" id="KW-0238">DNA-binding</keyword>
<dbReference type="InterPro" id="IPR036390">
    <property type="entry name" value="WH_DNA-bd_sf"/>
</dbReference>
<protein>
    <recommendedName>
        <fullName evidence="5">HTH lysR-type domain-containing protein</fullName>
    </recommendedName>
</protein>
<comment type="similarity">
    <text evidence="1">Belongs to the LysR transcriptional regulatory family.</text>
</comment>
<dbReference type="Proteomes" id="UP000031364">
    <property type="component" value="Unassembled WGS sequence"/>
</dbReference>
<dbReference type="CDD" id="cd05466">
    <property type="entry name" value="PBP2_LTTR_substrate"/>
    <property type="match status" value="1"/>
</dbReference>
<sequence>MSDYPLLTSNTITLRQFDYFVNTVQLGSLSAAARRFGITPSAMSQQIDSLESSLGRKLFDPRSRRSRLTKFGREFFTQASDVVDSVRQAMAMGQTFGDGVMTVGTTPTIAQKLLPPLIYRMRLERNIDNIEVRSFTDIRELHSTLDEGALDLAVGPLERSTAKVFHCFGEEELVVVCHHSHRNSFDGSWKQLIEAPWIRCGANSDLTDILSREAGRAGVHIRFAVRAPDVSTALSLVEHGVGVALVPRMALHGSSRLVSIVRLPRPIRRELTVHARDKSPYVEKFLDAITDTELVRKFGAAGLFDIRRPKLESASRQQVPAQIGARDSAYIPEAKAQ</sequence>
<dbReference type="PROSITE" id="PS50931">
    <property type="entry name" value="HTH_LYSR"/>
    <property type="match status" value="1"/>
</dbReference>
<evidence type="ECO:0000256" key="2">
    <source>
        <dbReference type="ARBA" id="ARBA00023015"/>
    </source>
</evidence>
<dbReference type="InterPro" id="IPR000847">
    <property type="entry name" value="LysR_HTH_N"/>
</dbReference>
<dbReference type="SUPFAM" id="SSF46785">
    <property type="entry name" value="Winged helix' DNA-binding domain"/>
    <property type="match status" value="1"/>
</dbReference>
<dbReference type="InterPro" id="IPR036388">
    <property type="entry name" value="WH-like_DNA-bd_sf"/>
</dbReference>
<evidence type="ECO:0000313" key="6">
    <source>
        <dbReference type="EMBL" id="KIA61611.1"/>
    </source>
</evidence>
<keyword evidence="4" id="KW-0804">Transcription</keyword>
<accession>A0ABR4Z8E0</accession>
<comment type="caution">
    <text evidence="6">The sequence shown here is derived from an EMBL/GenBank/DDBJ whole genome shotgun (WGS) entry which is preliminary data.</text>
</comment>
<gene>
    <name evidence="6" type="ORF">FG87_29745</name>
</gene>
<evidence type="ECO:0000313" key="7">
    <source>
        <dbReference type="Proteomes" id="UP000031364"/>
    </source>
</evidence>
<keyword evidence="2" id="KW-0805">Transcription regulation</keyword>
<name>A0ABR4Z8E0_9NOCA</name>
<organism evidence="6 7">
    <name type="scientific">Nocardia vulneris</name>
    <dbReference type="NCBI Taxonomy" id="1141657"/>
    <lineage>
        <taxon>Bacteria</taxon>
        <taxon>Bacillati</taxon>
        <taxon>Actinomycetota</taxon>
        <taxon>Actinomycetes</taxon>
        <taxon>Mycobacteriales</taxon>
        <taxon>Nocardiaceae</taxon>
        <taxon>Nocardia</taxon>
    </lineage>
</organism>
<dbReference type="Gene3D" id="3.40.190.10">
    <property type="entry name" value="Periplasmic binding protein-like II"/>
    <property type="match status" value="2"/>
</dbReference>
<evidence type="ECO:0000256" key="1">
    <source>
        <dbReference type="ARBA" id="ARBA00009437"/>
    </source>
</evidence>
<dbReference type="Pfam" id="PF00126">
    <property type="entry name" value="HTH_1"/>
    <property type="match status" value="1"/>
</dbReference>
<dbReference type="RefSeq" id="WP_014987399.1">
    <property type="nucleotide sequence ID" value="NZ_BDCI01000011.1"/>
</dbReference>
<dbReference type="InterPro" id="IPR005119">
    <property type="entry name" value="LysR_subst-bd"/>
</dbReference>
<dbReference type="SUPFAM" id="SSF53850">
    <property type="entry name" value="Periplasmic binding protein-like II"/>
    <property type="match status" value="1"/>
</dbReference>
<reference evidence="6 7" key="1">
    <citation type="journal article" date="2014" name="Int. J. Syst. Evol. Microbiol.">
        <title>Nocardia vulneris sp. nov., isolated from wounds of human patients in North America.</title>
        <authorList>
            <person name="Lasker B.A."/>
            <person name="Bell M."/>
            <person name="Klenk H.P."/>
            <person name="Sproer C."/>
            <person name="Schumann C."/>
            <person name="Schumann P."/>
            <person name="Brown J.M."/>
        </authorList>
    </citation>
    <scope>NUCLEOTIDE SEQUENCE [LARGE SCALE GENOMIC DNA]</scope>
    <source>
        <strain evidence="6 7">W9851</strain>
    </source>
</reference>
<dbReference type="PANTHER" id="PTHR30126">
    <property type="entry name" value="HTH-TYPE TRANSCRIPTIONAL REGULATOR"/>
    <property type="match status" value="1"/>
</dbReference>
<evidence type="ECO:0000259" key="5">
    <source>
        <dbReference type="PROSITE" id="PS50931"/>
    </source>
</evidence>
<evidence type="ECO:0000256" key="4">
    <source>
        <dbReference type="ARBA" id="ARBA00023163"/>
    </source>
</evidence>
<evidence type="ECO:0000256" key="3">
    <source>
        <dbReference type="ARBA" id="ARBA00023125"/>
    </source>
</evidence>
<dbReference type="PANTHER" id="PTHR30126:SF39">
    <property type="entry name" value="HTH-TYPE TRANSCRIPTIONAL REGULATOR CYSL"/>
    <property type="match status" value="1"/>
</dbReference>
<proteinExistence type="inferred from homology"/>